<name>A0AAW8L6X9_ACILW</name>
<sequence length="129" mass="15170">MHEKKWSFDLPKDDLLLFFEVISAYEKGLFILALSGIRTLIDRYLVKKVGDIGGFERKLKKMLEDKHISKTQYEILNTIIEGGNASNHRGFRPEEEMVKTFLDVVEDIISLDYKTKQFNEFKEQIPKRN</sequence>
<dbReference type="EMBL" id="JAUUUS010000001">
    <property type="protein sequence ID" value="MDP1446291.1"/>
    <property type="molecule type" value="Genomic_DNA"/>
</dbReference>
<keyword evidence="1" id="KW-0812">Transmembrane</keyword>
<feature type="domain" description="DUF4145" evidence="2">
    <location>
        <begin position="30"/>
        <end position="106"/>
    </location>
</feature>
<evidence type="ECO:0000313" key="5">
    <source>
        <dbReference type="Proteomes" id="UP001262767"/>
    </source>
</evidence>
<dbReference type="EMBL" id="JAVDSC010000001">
    <property type="protein sequence ID" value="MDR6628465.1"/>
    <property type="molecule type" value="Genomic_DNA"/>
</dbReference>
<evidence type="ECO:0000259" key="2">
    <source>
        <dbReference type="Pfam" id="PF13643"/>
    </source>
</evidence>
<dbReference type="InterPro" id="IPR025285">
    <property type="entry name" value="DUF4145"/>
</dbReference>
<dbReference type="Pfam" id="PF13643">
    <property type="entry name" value="DUF4145"/>
    <property type="match status" value="1"/>
</dbReference>
<feature type="transmembrane region" description="Helical" evidence="1">
    <location>
        <begin position="15"/>
        <end position="37"/>
    </location>
</feature>
<evidence type="ECO:0000313" key="3">
    <source>
        <dbReference type="EMBL" id="MDP1446291.1"/>
    </source>
</evidence>
<reference evidence="4" key="2">
    <citation type="submission" date="2023-07" db="EMBL/GenBank/DDBJ databases">
        <title>Sorghum-associated microbial communities from plants grown in Nebraska, USA.</title>
        <authorList>
            <person name="Schachtman D."/>
        </authorList>
    </citation>
    <scope>NUCLEOTIDE SEQUENCE</scope>
    <source>
        <strain evidence="4">BE44</strain>
    </source>
</reference>
<dbReference type="Proteomes" id="UP001242129">
    <property type="component" value="Unassembled WGS sequence"/>
</dbReference>
<dbReference type="Proteomes" id="UP001262767">
    <property type="component" value="Unassembled WGS sequence"/>
</dbReference>
<organism evidence="4 5">
    <name type="scientific">Acinetobacter lwoffii</name>
    <dbReference type="NCBI Taxonomy" id="28090"/>
    <lineage>
        <taxon>Bacteria</taxon>
        <taxon>Pseudomonadati</taxon>
        <taxon>Pseudomonadota</taxon>
        <taxon>Gammaproteobacteria</taxon>
        <taxon>Moraxellales</taxon>
        <taxon>Moraxellaceae</taxon>
        <taxon>Acinetobacter</taxon>
    </lineage>
</organism>
<accession>A0AAW8L6X9</accession>
<reference evidence="3" key="1">
    <citation type="submission" date="2023-07" db="EMBL/GenBank/DDBJ databases">
        <title>Dynamics of blaOXA-23 gene transmission in Acinetobacter spp. from contaminated veterinary surfaces.</title>
        <authorList>
            <person name="Moreira Da Silva J."/>
            <person name="Menezes J."/>
            <person name="Fernandes L."/>
            <person name="Marques C."/>
            <person name="Amaral A."/>
            <person name="Timofte D."/>
            <person name="Pomba C."/>
        </authorList>
    </citation>
    <scope>NUCLEOTIDE SEQUENCE</scope>
    <source>
        <strain evidence="3">CMVB11Z4A1</strain>
    </source>
</reference>
<proteinExistence type="predicted"/>
<keyword evidence="1" id="KW-0472">Membrane</keyword>
<keyword evidence="1" id="KW-1133">Transmembrane helix</keyword>
<comment type="caution">
    <text evidence="4">The sequence shown here is derived from an EMBL/GenBank/DDBJ whole genome shotgun (WGS) entry which is preliminary data.</text>
</comment>
<evidence type="ECO:0000313" key="4">
    <source>
        <dbReference type="EMBL" id="MDR6628465.1"/>
    </source>
</evidence>
<protein>
    <recommendedName>
        <fullName evidence="2">DUF4145 domain-containing protein</fullName>
    </recommendedName>
</protein>
<evidence type="ECO:0000256" key="1">
    <source>
        <dbReference type="SAM" id="Phobius"/>
    </source>
</evidence>
<dbReference type="AlphaFoldDB" id="A0AAW8L6X9"/>
<dbReference type="RefSeq" id="WP_005263082.1">
    <property type="nucleotide sequence ID" value="NZ_CABIYT010000038.1"/>
</dbReference>
<gene>
    <name evidence="4" type="ORF">J2X86_000453</name>
    <name evidence="3" type="ORF">Q8G51_00165</name>
</gene>